<dbReference type="SUPFAM" id="SSF103473">
    <property type="entry name" value="MFS general substrate transporter"/>
    <property type="match status" value="1"/>
</dbReference>
<feature type="transmembrane region" description="Helical" evidence="6">
    <location>
        <begin position="169"/>
        <end position="188"/>
    </location>
</feature>
<protein>
    <recommendedName>
        <fullName evidence="7">Major facilitator superfamily (MFS) profile domain-containing protein</fullName>
    </recommendedName>
</protein>
<feature type="transmembrane region" description="Helical" evidence="6">
    <location>
        <begin position="12"/>
        <end position="38"/>
    </location>
</feature>
<dbReference type="InterPro" id="IPR036259">
    <property type="entry name" value="MFS_trans_sf"/>
</dbReference>
<reference evidence="8" key="1">
    <citation type="submission" date="2019-08" db="EMBL/GenBank/DDBJ databases">
        <authorList>
            <person name="Kucharzyk K."/>
            <person name="Murdoch R.W."/>
            <person name="Higgins S."/>
            <person name="Loffler F."/>
        </authorList>
    </citation>
    <scope>NUCLEOTIDE SEQUENCE</scope>
</reference>
<evidence type="ECO:0000256" key="2">
    <source>
        <dbReference type="ARBA" id="ARBA00022475"/>
    </source>
</evidence>
<evidence type="ECO:0000256" key="5">
    <source>
        <dbReference type="ARBA" id="ARBA00023136"/>
    </source>
</evidence>
<dbReference type="GO" id="GO:0005886">
    <property type="term" value="C:plasma membrane"/>
    <property type="evidence" value="ECO:0007669"/>
    <property type="project" value="UniProtKB-SubCell"/>
</dbReference>
<feature type="transmembrane region" description="Helical" evidence="6">
    <location>
        <begin position="292"/>
        <end position="315"/>
    </location>
</feature>
<dbReference type="AlphaFoldDB" id="A0A644YJJ7"/>
<name>A0A644YJJ7_9ZZZZ</name>
<keyword evidence="5 6" id="KW-0472">Membrane</keyword>
<dbReference type="Pfam" id="PF07690">
    <property type="entry name" value="MFS_1"/>
    <property type="match status" value="1"/>
</dbReference>
<sequence>MEISKKKLNKNLILLLLGRGVSDIGASIQMIVMPLFIIDMGGSAATVGFYSFLSLATVLVYPFAGVLGDRWNRKTIMVGADFASAGVVLLLFLCSYFRWLNLSILLIAQILIATLNGLFDPATKGMVPQIVERSQLTKVNSGISALRTISVLLGSAIGSMLYASVGVTALFLLNGISFFLSACSEMFISCRHVEREKNEKATSLLSDLMAGIRFILHNKIIGRLCVYFLITYAFIQPIFNVVMPVFFRGSLSYSDIQYGYLQMVIIMGALLGSVIVGALFGKSVQLKKSLSIGCGLMVGILGLFTTLSSPFSIQLLGNDTAVFFVSLATVLCLLSAVLMLIHIPVQTYIQTATPNEYMSRVFSIVGMITKGGMPLGALIYGLILERIAVHWAMLCTMLFVLMLSIFFLKSLPEIQLKSK</sequence>
<dbReference type="InterPro" id="IPR011701">
    <property type="entry name" value="MFS"/>
</dbReference>
<evidence type="ECO:0000259" key="7">
    <source>
        <dbReference type="PROSITE" id="PS50850"/>
    </source>
</evidence>
<evidence type="ECO:0000256" key="1">
    <source>
        <dbReference type="ARBA" id="ARBA00004651"/>
    </source>
</evidence>
<proteinExistence type="predicted"/>
<feature type="domain" description="Major facilitator superfamily (MFS) profile" evidence="7">
    <location>
        <begin position="11"/>
        <end position="415"/>
    </location>
</feature>
<dbReference type="PROSITE" id="PS50850">
    <property type="entry name" value="MFS"/>
    <property type="match status" value="1"/>
</dbReference>
<keyword evidence="2" id="KW-1003">Cell membrane</keyword>
<feature type="transmembrane region" description="Helical" evidence="6">
    <location>
        <begin position="99"/>
        <end position="119"/>
    </location>
</feature>
<dbReference type="EMBL" id="VSSQ01005336">
    <property type="protein sequence ID" value="MPM28745.1"/>
    <property type="molecule type" value="Genomic_DNA"/>
</dbReference>
<keyword evidence="4 6" id="KW-1133">Transmembrane helix</keyword>
<evidence type="ECO:0000313" key="8">
    <source>
        <dbReference type="EMBL" id="MPM28745.1"/>
    </source>
</evidence>
<accession>A0A644YJJ7</accession>
<organism evidence="8">
    <name type="scientific">bioreactor metagenome</name>
    <dbReference type="NCBI Taxonomy" id="1076179"/>
    <lineage>
        <taxon>unclassified sequences</taxon>
        <taxon>metagenomes</taxon>
        <taxon>ecological metagenomes</taxon>
    </lineage>
</organism>
<evidence type="ECO:0000256" key="4">
    <source>
        <dbReference type="ARBA" id="ARBA00022989"/>
    </source>
</evidence>
<feature type="transmembrane region" description="Helical" evidence="6">
    <location>
        <begin position="361"/>
        <end position="383"/>
    </location>
</feature>
<evidence type="ECO:0000256" key="3">
    <source>
        <dbReference type="ARBA" id="ARBA00022692"/>
    </source>
</evidence>
<gene>
    <name evidence="8" type="ORF">SDC9_75273</name>
</gene>
<dbReference type="PANTHER" id="PTHR23513:SF6">
    <property type="entry name" value="MAJOR FACILITATOR SUPERFAMILY ASSOCIATED DOMAIN-CONTAINING PROTEIN"/>
    <property type="match status" value="1"/>
</dbReference>
<feature type="transmembrane region" description="Helical" evidence="6">
    <location>
        <begin position="389"/>
        <end position="408"/>
    </location>
</feature>
<comment type="subcellular location">
    <subcellularLocation>
        <location evidence="1">Cell membrane</location>
        <topology evidence="1">Multi-pass membrane protein</topology>
    </subcellularLocation>
</comment>
<dbReference type="PANTHER" id="PTHR23513">
    <property type="entry name" value="INTEGRAL MEMBRANE EFFLUX PROTEIN-RELATED"/>
    <property type="match status" value="1"/>
</dbReference>
<feature type="transmembrane region" description="Helical" evidence="6">
    <location>
        <begin position="224"/>
        <end position="247"/>
    </location>
</feature>
<dbReference type="Gene3D" id="1.20.1250.20">
    <property type="entry name" value="MFS general substrate transporter like domains"/>
    <property type="match status" value="1"/>
</dbReference>
<evidence type="ECO:0000256" key="6">
    <source>
        <dbReference type="SAM" id="Phobius"/>
    </source>
</evidence>
<dbReference type="CDD" id="cd06173">
    <property type="entry name" value="MFS_MefA_like"/>
    <property type="match status" value="1"/>
</dbReference>
<feature type="transmembrane region" description="Helical" evidence="6">
    <location>
        <begin position="259"/>
        <end position="280"/>
    </location>
</feature>
<dbReference type="InterPro" id="IPR020846">
    <property type="entry name" value="MFS_dom"/>
</dbReference>
<feature type="transmembrane region" description="Helical" evidence="6">
    <location>
        <begin position="321"/>
        <end position="341"/>
    </location>
</feature>
<keyword evidence="3 6" id="KW-0812">Transmembrane</keyword>
<comment type="caution">
    <text evidence="8">The sequence shown here is derived from an EMBL/GenBank/DDBJ whole genome shotgun (WGS) entry which is preliminary data.</text>
</comment>
<dbReference type="GO" id="GO:0022857">
    <property type="term" value="F:transmembrane transporter activity"/>
    <property type="evidence" value="ECO:0007669"/>
    <property type="project" value="InterPro"/>
</dbReference>
<feature type="transmembrane region" description="Helical" evidence="6">
    <location>
        <begin position="44"/>
        <end position="64"/>
    </location>
</feature>